<keyword evidence="3" id="KW-1185">Reference proteome</keyword>
<protein>
    <recommendedName>
        <fullName evidence="1">Transcriptional regulator SutA RNAP-binding domain-containing protein</fullName>
    </recommendedName>
</protein>
<evidence type="ECO:0000259" key="1">
    <source>
        <dbReference type="Pfam" id="PF20661"/>
    </source>
</evidence>
<reference evidence="3" key="1">
    <citation type="submission" date="2017-11" db="EMBL/GenBank/DDBJ databases">
        <title>The draft genome sequence of Chromatocurvus sp. F02.</title>
        <authorList>
            <person name="Du Z.-J."/>
            <person name="Chang Y.-Q."/>
        </authorList>
    </citation>
    <scope>NUCLEOTIDE SEQUENCE [LARGE SCALE GENOMIC DNA]</scope>
    <source>
        <strain evidence="3">F02</strain>
    </source>
</reference>
<name>A0A2N5Y2R9_9GAMM</name>
<feature type="domain" description="Transcriptional regulator SutA RNAP-binding" evidence="1">
    <location>
        <begin position="6"/>
        <end position="38"/>
    </location>
</feature>
<dbReference type="AlphaFoldDB" id="A0A2N5Y2R9"/>
<dbReference type="OrthoDB" id="6077921at2"/>
<gene>
    <name evidence="2" type="ORF">CWI75_08915</name>
</gene>
<dbReference type="RefSeq" id="WP_101521161.1">
    <property type="nucleotide sequence ID" value="NZ_PKLZ01000007.1"/>
</dbReference>
<evidence type="ECO:0000313" key="3">
    <source>
        <dbReference type="Proteomes" id="UP000234845"/>
    </source>
</evidence>
<comment type="caution">
    <text evidence="2">The sequence shown here is derived from an EMBL/GenBank/DDBJ whole genome shotgun (WGS) entry which is preliminary data.</text>
</comment>
<accession>A0A2N5Y2R9</accession>
<evidence type="ECO:0000313" key="2">
    <source>
        <dbReference type="EMBL" id="PLW82693.1"/>
    </source>
</evidence>
<organism evidence="2 3">
    <name type="scientific">Kineobactrum sediminis</name>
    <dbReference type="NCBI Taxonomy" id="1905677"/>
    <lineage>
        <taxon>Bacteria</taxon>
        <taxon>Pseudomonadati</taxon>
        <taxon>Pseudomonadota</taxon>
        <taxon>Gammaproteobacteria</taxon>
        <taxon>Cellvibrionales</taxon>
        <taxon>Halieaceae</taxon>
        <taxon>Kineobactrum</taxon>
    </lineage>
</organism>
<sequence>MKKPVTKADLRAALEQETKQFLNTGGTVDAVPLGTSGKDPLAAPLHLTQRLFLEPRAERTPVPEVVATIEARRRALRKRSARQTRTVRSQPKRKTIYDDFGEPLRKIWVED</sequence>
<dbReference type="Pfam" id="PF20661">
    <property type="entry name" value="SutA-RBD"/>
    <property type="match status" value="1"/>
</dbReference>
<dbReference type="EMBL" id="PKLZ01000007">
    <property type="protein sequence ID" value="PLW82693.1"/>
    <property type="molecule type" value="Genomic_DNA"/>
</dbReference>
<dbReference type="Proteomes" id="UP000234845">
    <property type="component" value="Unassembled WGS sequence"/>
</dbReference>
<proteinExistence type="predicted"/>
<dbReference type="InterPro" id="IPR049191">
    <property type="entry name" value="SutA_RBD"/>
</dbReference>